<dbReference type="Proteomes" id="UP000527355">
    <property type="component" value="Unassembled WGS sequence"/>
</dbReference>
<dbReference type="AlphaFoldDB" id="A0A7J7ZYR1"/>
<organism evidence="1 2">
    <name type="scientific">Myotis myotis</name>
    <name type="common">Greater mouse-eared bat</name>
    <name type="synonym">Vespertilio myotis</name>
    <dbReference type="NCBI Taxonomy" id="51298"/>
    <lineage>
        <taxon>Eukaryota</taxon>
        <taxon>Metazoa</taxon>
        <taxon>Chordata</taxon>
        <taxon>Craniata</taxon>
        <taxon>Vertebrata</taxon>
        <taxon>Euteleostomi</taxon>
        <taxon>Mammalia</taxon>
        <taxon>Eutheria</taxon>
        <taxon>Laurasiatheria</taxon>
        <taxon>Chiroptera</taxon>
        <taxon>Yangochiroptera</taxon>
        <taxon>Vespertilionidae</taxon>
        <taxon>Myotis</taxon>
    </lineage>
</organism>
<keyword evidence="2" id="KW-1185">Reference proteome</keyword>
<reference evidence="1 2" key="1">
    <citation type="journal article" date="2020" name="Nature">
        <title>Six reference-quality genomes reveal evolution of bat adaptations.</title>
        <authorList>
            <person name="Jebb D."/>
            <person name="Huang Z."/>
            <person name="Pippel M."/>
            <person name="Hughes G.M."/>
            <person name="Lavrichenko K."/>
            <person name="Devanna P."/>
            <person name="Winkler S."/>
            <person name="Jermiin L.S."/>
            <person name="Skirmuntt E.C."/>
            <person name="Katzourakis A."/>
            <person name="Burkitt-Gray L."/>
            <person name="Ray D.A."/>
            <person name="Sullivan K.A.M."/>
            <person name="Roscito J.G."/>
            <person name="Kirilenko B.M."/>
            <person name="Davalos L.M."/>
            <person name="Corthals A.P."/>
            <person name="Power M.L."/>
            <person name="Jones G."/>
            <person name="Ransome R.D."/>
            <person name="Dechmann D.K.N."/>
            <person name="Locatelli A.G."/>
            <person name="Puechmaille S.J."/>
            <person name="Fedrigo O."/>
            <person name="Jarvis E.D."/>
            <person name="Hiller M."/>
            <person name="Vernes S.C."/>
            <person name="Myers E.W."/>
            <person name="Teeling E.C."/>
        </authorList>
    </citation>
    <scope>NUCLEOTIDE SEQUENCE [LARGE SCALE GENOMIC DNA]</scope>
    <source>
        <strain evidence="1">MMyoMyo1</strain>
        <tissue evidence="1">Flight muscle</tissue>
    </source>
</reference>
<name>A0A7J7ZYR1_MYOMY</name>
<evidence type="ECO:0000313" key="1">
    <source>
        <dbReference type="EMBL" id="KAF6379189.1"/>
    </source>
</evidence>
<evidence type="ECO:0000313" key="2">
    <source>
        <dbReference type="Proteomes" id="UP000527355"/>
    </source>
</evidence>
<sequence length="130" mass="14520">MAPSNARLGGRTCFRDQLRRSRSCVSDFRKHIRLNSKLLALYFLIPRLTRPFLFRSHPRLRKACGSGPRSGSAPRATRKVFPRTHRGGCGHPACRATRPGPRLPVTLESLFVLRALAAPGKGCLWALTFL</sequence>
<accession>A0A7J7ZYR1</accession>
<dbReference type="EMBL" id="JABWUV010000002">
    <property type="protein sequence ID" value="KAF6379189.1"/>
    <property type="molecule type" value="Genomic_DNA"/>
</dbReference>
<proteinExistence type="predicted"/>
<comment type="caution">
    <text evidence="1">The sequence shown here is derived from an EMBL/GenBank/DDBJ whole genome shotgun (WGS) entry which is preliminary data.</text>
</comment>
<gene>
    <name evidence="1" type="ORF">mMyoMyo1_010009</name>
</gene>
<protein>
    <submittedName>
        <fullName evidence="1">Uncharacterized protein</fullName>
    </submittedName>
</protein>